<evidence type="ECO:0000313" key="10">
    <source>
        <dbReference type="Proteomes" id="UP000005225"/>
    </source>
</evidence>
<dbReference type="FunFam" id="2.60.40.10:FF:000088">
    <property type="entry name" value="Butyrophilin subfamily 1 member A1"/>
    <property type="match status" value="1"/>
</dbReference>
<dbReference type="InParanoid" id="H0XHC9"/>
<reference evidence="9" key="3">
    <citation type="submission" date="2025-09" db="UniProtKB">
        <authorList>
            <consortium name="Ensembl"/>
        </authorList>
    </citation>
    <scope>IDENTIFICATION</scope>
</reference>
<dbReference type="InterPro" id="IPR036179">
    <property type="entry name" value="Ig-like_dom_sf"/>
</dbReference>
<evidence type="ECO:0000256" key="1">
    <source>
        <dbReference type="ARBA" id="ARBA00004370"/>
    </source>
</evidence>
<dbReference type="EMBL" id="AAQR03192217">
    <property type="status" value="NOT_ANNOTATED_CDS"/>
    <property type="molecule type" value="Genomic_DNA"/>
</dbReference>
<dbReference type="InterPro" id="IPR050504">
    <property type="entry name" value="IgSF_BTN/MOG"/>
</dbReference>
<dbReference type="GeneTree" id="ENSGT00940000164707"/>
<dbReference type="STRING" id="30611.ENSOGAP00000015519"/>
<dbReference type="OMA" id="CFTICPI"/>
<feature type="transmembrane region" description="Helical" evidence="7">
    <location>
        <begin position="327"/>
        <end position="350"/>
    </location>
</feature>
<dbReference type="InterPro" id="IPR003599">
    <property type="entry name" value="Ig_sub"/>
</dbReference>
<dbReference type="FunFam" id="2.60.40.10:FF:000208">
    <property type="entry name" value="Butyrophilin subfamily 1 member A1"/>
    <property type="match status" value="1"/>
</dbReference>
<dbReference type="Gene3D" id="2.60.40.10">
    <property type="entry name" value="Immunoglobulins"/>
    <property type="match status" value="2"/>
</dbReference>
<keyword evidence="4 7" id="KW-1133">Transmembrane helix</keyword>
<reference evidence="10" key="1">
    <citation type="submission" date="2011-03" db="EMBL/GenBank/DDBJ databases">
        <title>Version 3 of the genome sequence of Otolemur garnettii (Bushbaby).</title>
        <authorList>
            <consortium name="The Broad Institute Genome Sequencing Platform"/>
            <person name="Di Palma F."/>
            <person name="Johnson J."/>
            <person name="Lander E.S."/>
            <person name="Lindblad-Toh K."/>
            <person name="Jaffe D.B."/>
            <person name="Gnerre S."/>
            <person name="MacCallum I."/>
            <person name="Przybylski D."/>
            <person name="Ribeiro F.J."/>
            <person name="Burton J.N."/>
            <person name="Walker B.J."/>
            <person name="Sharpe T."/>
            <person name="Hall G."/>
        </authorList>
    </citation>
    <scope>NUCLEOTIDE SEQUENCE [LARGE SCALE GENOMIC DNA]</scope>
</reference>
<dbReference type="CDD" id="cd05713">
    <property type="entry name" value="IgV_MOG_like"/>
    <property type="match status" value="1"/>
</dbReference>
<evidence type="ECO:0000256" key="5">
    <source>
        <dbReference type="ARBA" id="ARBA00023136"/>
    </source>
</evidence>
<proteinExistence type="predicted"/>
<sequence>MFKPKQGCSWPQTYSGFLFSSTEKLVVTTSTGHLVAVLGGQAMLSCQLLPPQSAEHMEVRWFRGEHSKPIHLYGGSHELNEETAPEYKNRTEIVKEGIGKGKVTLRIHNISISDDGSYQCLFSDNDFSDVASMNLSVAAHGLGTQIHVQHPHTEGLMVECNSRGWFPQPQMEWRDSKGEVVPHSSKSYSRDGAGLFHMKMTLLTSQSYNNITCCIYNTLTGEGKRTNIILARKNFNRIILWLNNIDKQMWIQNSIVVFWSVLTFSVLGHMSRCCRISPCSRMLNSMTVQLLCFTICPIILIAVFLPFRIRGLNFKTQKFILLDTLVTIKSFLFFLFLFVCFLKILLLCIYF</sequence>
<dbReference type="AlphaFoldDB" id="H0XHC9"/>
<dbReference type="EMBL" id="AAQR03192216">
    <property type="status" value="NOT_ANNOTATED_CDS"/>
    <property type="molecule type" value="Genomic_DNA"/>
</dbReference>
<dbReference type="SMART" id="SM00406">
    <property type="entry name" value="IGv"/>
    <property type="match status" value="1"/>
</dbReference>
<dbReference type="Proteomes" id="UP000005225">
    <property type="component" value="Unassembled WGS sequence"/>
</dbReference>
<keyword evidence="2 7" id="KW-0812">Transmembrane</keyword>
<dbReference type="GO" id="GO:0001817">
    <property type="term" value="P:regulation of cytokine production"/>
    <property type="evidence" value="ECO:0007669"/>
    <property type="project" value="TreeGrafter"/>
</dbReference>
<dbReference type="PANTHER" id="PTHR24100:SF51">
    <property type="entry name" value="SELECTION AND UPKEEP OF INTRAEPITHELIAL T-CELLS PROTEIN 7-RELATED"/>
    <property type="match status" value="1"/>
</dbReference>
<feature type="transmembrane region" description="Helical" evidence="7">
    <location>
        <begin position="288"/>
        <end position="307"/>
    </location>
</feature>
<evidence type="ECO:0000256" key="4">
    <source>
        <dbReference type="ARBA" id="ARBA00022989"/>
    </source>
</evidence>
<dbReference type="eggNOG" id="ENOG502SEQH">
    <property type="taxonomic scope" value="Eukaryota"/>
</dbReference>
<dbReference type="EMBL" id="AAQR03192218">
    <property type="status" value="NOT_ANNOTATED_CDS"/>
    <property type="molecule type" value="Genomic_DNA"/>
</dbReference>
<reference evidence="9" key="2">
    <citation type="submission" date="2025-08" db="UniProtKB">
        <authorList>
            <consortium name="Ensembl"/>
        </authorList>
    </citation>
    <scope>IDENTIFICATION</scope>
</reference>
<dbReference type="GO" id="GO:0050852">
    <property type="term" value="P:T cell receptor signaling pathway"/>
    <property type="evidence" value="ECO:0007669"/>
    <property type="project" value="TreeGrafter"/>
</dbReference>
<keyword evidence="5 7" id="KW-0472">Membrane</keyword>
<evidence type="ECO:0000256" key="6">
    <source>
        <dbReference type="ARBA" id="ARBA00023319"/>
    </source>
</evidence>
<accession>H0XHC9</accession>
<feature type="transmembrane region" description="Helical" evidence="7">
    <location>
        <begin position="249"/>
        <end position="267"/>
    </location>
</feature>
<dbReference type="InterPro" id="IPR013106">
    <property type="entry name" value="Ig_V-set"/>
</dbReference>
<organism evidence="9 10">
    <name type="scientific">Otolemur garnettii</name>
    <name type="common">Small-eared galago</name>
    <name type="synonym">Garnett's greater bushbaby</name>
    <dbReference type="NCBI Taxonomy" id="30611"/>
    <lineage>
        <taxon>Eukaryota</taxon>
        <taxon>Metazoa</taxon>
        <taxon>Chordata</taxon>
        <taxon>Craniata</taxon>
        <taxon>Vertebrata</taxon>
        <taxon>Euteleostomi</taxon>
        <taxon>Mammalia</taxon>
        <taxon>Eutheria</taxon>
        <taxon>Euarchontoglires</taxon>
        <taxon>Primates</taxon>
        <taxon>Strepsirrhini</taxon>
        <taxon>Lorisiformes</taxon>
        <taxon>Galagidae</taxon>
        <taxon>Otolemur</taxon>
    </lineage>
</organism>
<evidence type="ECO:0000259" key="8">
    <source>
        <dbReference type="PROSITE" id="PS50835"/>
    </source>
</evidence>
<dbReference type="SUPFAM" id="SSF48726">
    <property type="entry name" value="Immunoglobulin"/>
    <property type="match status" value="2"/>
</dbReference>
<comment type="subcellular location">
    <subcellularLocation>
        <location evidence="1">Membrane</location>
    </subcellularLocation>
</comment>
<evidence type="ECO:0000256" key="2">
    <source>
        <dbReference type="ARBA" id="ARBA00022692"/>
    </source>
</evidence>
<evidence type="ECO:0000313" key="9">
    <source>
        <dbReference type="Ensembl" id="ENSOGAP00000015519.1"/>
    </source>
</evidence>
<dbReference type="Pfam" id="PF07686">
    <property type="entry name" value="V-set"/>
    <property type="match status" value="1"/>
</dbReference>
<dbReference type="PROSITE" id="PS50835">
    <property type="entry name" value="IG_LIKE"/>
    <property type="match status" value="1"/>
</dbReference>
<dbReference type="InterPro" id="IPR007110">
    <property type="entry name" value="Ig-like_dom"/>
</dbReference>
<dbReference type="GO" id="GO:0005102">
    <property type="term" value="F:signaling receptor binding"/>
    <property type="evidence" value="ECO:0007669"/>
    <property type="project" value="TreeGrafter"/>
</dbReference>
<dbReference type="GO" id="GO:0009897">
    <property type="term" value="C:external side of plasma membrane"/>
    <property type="evidence" value="ECO:0007669"/>
    <property type="project" value="TreeGrafter"/>
</dbReference>
<dbReference type="SMART" id="SM00409">
    <property type="entry name" value="IG"/>
    <property type="match status" value="1"/>
</dbReference>
<keyword evidence="10" id="KW-1185">Reference proteome</keyword>
<dbReference type="InterPro" id="IPR053896">
    <property type="entry name" value="BTN3A2-like_Ig-C"/>
</dbReference>
<dbReference type="PANTHER" id="PTHR24100">
    <property type="entry name" value="BUTYROPHILIN"/>
    <property type="match status" value="1"/>
</dbReference>
<keyword evidence="3" id="KW-0732">Signal</keyword>
<keyword evidence="6" id="KW-0393">Immunoglobulin domain</keyword>
<name>H0XHC9_OTOGA</name>
<dbReference type="Ensembl" id="ENSOGAT00000029638.1">
    <property type="protein sequence ID" value="ENSOGAP00000015519.1"/>
    <property type="gene ID" value="ENSOGAG00000031843.1"/>
</dbReference>
<evidence type="ECO:0000256" key="7">
    <source>
        <dbReference type="SAM" id="Phobius"/>
    </source>
</evidence>
<feature type="domain" description="Ig-like" evidence="8">
    <location>
        <begin position="23"/>
        <end position="136"/>
    </location>
</feature>
<evidence type="ECO:0000256" key="3">
    <source>
        <dbReference type="ARBA" id="ARBA00022729"/>
    </source>
</evidence>
<protein>
    <recommendedName>
        <fullName evidence="8">Ig-like domain-containing protein</fullName>
    </recommendedName>
</protein>
<dbReference type="Pfam" id="PF22705">
    <property type="entry name" value="C2-set_3"/>
    <property type="match status" value="1"/>
</dbReference>
<dbReference type="InterPro" id="IPR013783">
    <property type="entry name" value="Ig-like_fold"/>
</dbReference>